<evidence type="ECO:0008006" key="3">
    <source>
        <dbReference type="Google" id="ProtNLM"/>
    </source>
</evidence>
<dbReference type="OrthoDB" id="3069366at2759"/>
<keyword evidence="2" id="KW-1185">Reference proteome</keyword>
<dbReference type="Proteomes" id="UP000284706">
    <property type="component" value="Unassembled WGS sequence"/>
</dbReference>
<proteinExistence type="predicted"/>
<comment type="caution">
    <text evidence="1">The sequence shown here is derived from an EMBL/GenBank/DDBJ whole genome shotgun (WGS) entry which is preliminary data.</text>
</comment>
<dbReference type="InParanoid" id="A0A409Y4Q2"/>
<evidence type="ECO:0000313" key="2">
    <source>
        <dbReference type="Proteomes" id="UP000284706"/>
    </source>
</evidence>
<accession>A0A409Y4Q2</accession>
<dbReference type="AlphaFoldDB" id="A0A409Y4Q2"/>
<evidence type="ECO:0000313" key="1">
    <source>
        <dbReference type="EMBL" id="PPQ97990.1"/>
    </source>
</evidence>
<sequence length="306" mass="34227">MSKEPNSVYIRDVALASRSTIEPEGDESGIQRSSVNLAQVIPQEIIDLIIDEVASDMGDSVRRETLYACSLSCQSFRTRVVYHTYSKIKIVETLTIDHSGIRLRKLLEILKNNPLIGAYVRVLEVGGYITSAFVSSCLLDITLIPSILSCLRGVQRLILTETGERPMSWTSLRSDVIDSLLVIIQGSSLHSLEIEGFWDFPLDCVLRCKELEELTVIRAGNPTAPQSLPSDHSSPPLKRLKVDDSRTFLLPLLLIPRLLSRLQILQIRLKSLEDFISAGDLLIRTAQTLNELHLFFHMMPISVSGM</sequence>
<protein>
    <recommendedName>
        <fullName evidence="3">F-box domain-containing protein</fullName>
    </recommendedName>
</protein>
<name>A0A409Y4Q2_9AGAR</name>
<gene>
    <name evidence="1" type="ORF">CVT26_003052</name>
</gene>
<organism evidence="1 2">
    <name type="scientific">Gymnopilus dilepis</name>
    <dbReference type="NCBI Taxonomy" id="231916"/>
    <lineage>
        <taxon>Eukaryota</taxon>
        <taxon>Fungi</taxon>
        <taxon>Dikarya</taxon>
        <taxon>Basidiomycota</taxon>
        <taxon>Agaricomycotina</taxon>
        <taxon>Agaricomycetes</taxon>
        <taxon>Agaricomycetidae</taxon>
        <taxon>Agaricales</taxon>
        <taxon>Agaricineae</taxon>
        <taxon>Hymenogastraceae</taxon>
        <taxon>Gymnopilus</taxon>
    </lineage>
</organism>
<reference evidence="1 2" key="1">
    <citation type="journal article" date="2018" name="Evol. Lett.">
        <title>Horizontal gene cluster transfer increased hallucinogenic mushroom diversity.</title>
        <authorList>
            <person name="Reynolds H.T."/>
            <person name="Vijayakumar V."/>
            <person name="Gluck-Thaler E."/>
            <person name="Korotkin H.B."/>
            <person name="Matheny P.B."/>
            <person name="Slot J.C."/>
        </authorList>
    </citation>
    <scope>NUCLEOTIDE SEQUENCE [LARGE SCALE GENOMIC DNA]</scope>
    <source>
        <strain evidence="1 2">SRW20</strain>
    </source>
</reference>
<dbReference type="EMBL" id="NHYE01001153">
    <property type="protein sequence ID" value="PPQ97990.1"/>
    <property type="molecule type" value="Genomic_DNA"/>
</dbReference>